<evidence type="ECO:0000313" key="2">
    <source>
        <dbReference type="EMBL" id="CAF0888806.1"/>
    </source>
</evidence>
<protein>
    <submittedName>
        <fullName evidence="2">Uncharacterized protein</fullName>
    </submittedName>
</protein>
<proteinExistence type="predicted"/>
<name>A0A813YTF2_9BILA</name>
<dbReference type="Proteomes" id="UP000663829">
    <property type="component" value="Unassembled WGS sequence"/>
</dbReference>
<feature type="region of interest" description="Disordered" evidence="1">
    <location>
        <begin position="291"/>
        <end position="317"/>
    </location>
</feature>
<evidence type="ECO:0000313" key="4">
    <source>
        <dbReference type="Proteomes" id="UP000663829"/>
    </source>
</evidence>
<feature type="compositionally biased region" description="Polar residues" evidence="1">
    <location>
        <begin position="306"/>
        <end position="317"/>
    </location>
</feature>
<feature type="compositionally biased region" description="Basic residues" evidence="1">
    <location>
        <begin position="291"/>
        <end position="304"/>
    </location>
</feature>
<dbReference type="Proteomes" id="UP000681722">
    <property type="component" value="Unassembled WGS sequence"/>
</dbReference>
<reference evidence="2" key="1">
    <citation type="submission" date="2021-02" db="EMBL/GenBank/DDBJ databases">
        <authorList>
            <person name="Nowell W R."/>
        </authorList>
    </citation>
    <scope>NUCLEOTIDE SEQUENCE</scope>
</reference>
<evidence type="ECO:0000313" key="3">
    <source>
        <dbReference type="EMBL" id="CAF3673540.1"/>
    </source>
</evidence>
<gene>
    <name evidence="2" type="ORF">GPM918_LOCUS8009</name>
    <name evidence="3" type="ORF">SRO942_LOCUS8009</name>
</gene>
<dbReference type="AlphaFoldDB" id="A0A813YTF2"/>
<organism evidence="2 4">
    <name type="scientific">Didymodactylos carnosus</name>
    <dbReference type="NCBI Taxonomy" id="1234261"/>
    <lineage>
        <taxon>Eukaryota</taxon>
        <taxon>Metazoa</taxon>
        <taxon>Spiralia</taxon>
        <taxon>Gnathifera</taxon>
        <taxon>Rotifera</taxon>
        <taxon>Eurotatoria</taxon>
        <taxon>Bdelloidea</taxon>
        <taxon>Philodinida</taxon>
        <taxon>Philodinidae</taxon>
        <taxon>Didymodactylos</taxon>
    </lineage>
</organism>
<accession>A0A813YTF2</accession>
<sequence length="446" mass="51893">MIREMDETNIISMMSEYSSIQNDAKCNNNERVIRKRKRSPMTSVENFVSDVNLESPHKEKNNYMTHKIKHNSKKFCIHDTCPLEDELHGFCQKHHDIQCQHVLCTKINKSYSSQLFASLKEQLNSSTNQKWSDTLTKNTTTTSIQIPTHQIIHLQNEQKFRSIAIQTQTQNDQYQQQYNKDYFEMKKIYTTPVISQSNSEQHYVKIAAANNRRTTSNDKSSLDIKLIKPIKGSTKIQNGQRYEYVGNKWRTLCQDHTCHSRALKNSYCNKHREQQLTSSNDKIQKKIIKKRAGARKDNRNKKVHFQTPTNTVQHPPSSYEQVEDIKIKVEQASQTDVSYPPLGDYSNNVQNIYKEPCQISTNEDIPIAVKKEMMDNDYSVFSPMTFSSYTTSTETSTLSTAQICPQLQTCSTIQDLIHYQEMNDKEFRTKCHSIDRHLTLIDLLTH</sequence>
<keyword evidence="4" id="KW-1185">Reference proteome</keyword>
<dbReference type="EMBL" id="CAJOBC010001355">
    <property type="protein sequence ID" value="CAF3673540.1"/>
    <property type="molecule type" value="Genomic_DNA"/>
</dbReference>
<comment type="caution">
    <text evidence="2">The sequence shown here is derived from an EMBL/GenBank/DDBJ whole genome shotgun (WGS) entry which is preliminary data.</text>
</comment>
<evidence type="ECO:0000256" key="1">
    <source>
        <dbReference type="SAM" id="MobiDB-lite"/>
    </source>
</evidence>
<dbReference type="EMBL" id="CAJNOQ010001355">
    <property type="protein sequence ID" value="CAF0888806.1"/>
    <property type="molecule type" value="Genomic_DNA"/>
</dbReference>